<evidence type="ECO:0000256" key="4">
    <source>
        <dbReference type="ARBA" id="ARBA00022741"/>
    </source>
</evidence>
<dbReference type="GO" id="GO:0005524">
    <property type="term" value="F:ATP binding"/>
    <property type="evidence" value="ECO:0007669"/>
    <property type="project" value="UniProtKB-KW"/>
</dbReference>
<feature type="compositionally biased region" description="Basic and acidic residues" evidence="8">
    <location>
        <begin position="34"/>
        <end position="44"/>
    </location>
</feature>
<sequence>MTRRPREPERQTGIRSRERPFSYHRSLRGHRTIRRSDATDERRRTSIQPRTIVPNTTSANTTTTNATVRNTATDNATLTFDGWGYRHASRKHFAVRGLSLTVEAGQRVLLLGASGIGKSTILEGAAGLLGADSQAVTADDGTVSQLDSDGGVTEGRVLIDGVPVNQARGRVGLVLQDPDAQAIFQRLGDNVAFGPENLDVPRDEIWKRVDDSLAAVGMAGVQLHRSTMHLSGGQMQRLALAGALAMRPGVLLLDEPTANLDPDGVTQIVGAVRDVLDRYHSTMVLVEHRAGPWIDMIDRVVVLGLETDDMQRARVAQTGDEDEVDRSGFRRTVIVADGTPDDVFRNPDLDFAELGIWVPAKYRRPGDEITRIHTVDEPSYSARTGNGQVVLTTDDLAIGRNGKAIAEHIDLAFSSGQITALVGMNGAGKSTLSLTLAGLLEPVSGRVRVSDELAAGASGDDPFAWKSTELASRISYVFQNPEHQFARGSVLEEVMLGPLRTGCDEAEAERRARELLTRFNLIQYAKANPYTLSGGEKRRLTVAASLAAAPRVLILDEPTFGQDRRTWMQIVTLIHSLRGDGVSIIVVTHDRELVTALGARLVELVPADTAGEWRTREAAQTDQSHAGVPQVVPVSAVNERTEPPKPSSRSRVLASMNPAVRLGGAFLTALPMLLSLDWVSASVALGLEFVALMAIGFTPWRIVKSTWPVWVGAPGSALAVLLYGKAGGDTWWQWGMIHITDRSSQLAIATAIRILAIGIPAIITVLGVDATDLADAFSQKLRLPDRFVYGGLAGMRLFSVLQDDWSALTASRRSRGLGDDNKFKAFFPQAFALLVLSIRRSTTLATAMEARGFGGDGPRSHARVSETHVRDWVFMAVCLAIPVVALVCAGFAGTFAFLGGQ</sequence>
<dbReference type="Pfam" id="PF02361">
    <property type="entry name" value="CbiQ"/>
    <property type="match status" value="1"/>
</dbReference>
<gene>
    <name evidence="11" type="ORF">KIH79_01735</name>
</gene>
<dbReference type="InterPro" id="IPR003439">
    <property type="entry name" value="ABC_transporter-like_ATP-bd"/>
</dbReference>
<evidence type="ECO:0000256" key="2">
    <source>
        <dbReference type="ARBA" id="ARBA00022448"/>
    </source>
</evidence>
<keyword evidence="5 11" id="KW-0067">ATP-binding</keyword>
<evidence type="ECO:0000259" key="10">
    <source>
        <dbReference type="PROSITE" id="PS50893"/>
    </source>
</evidence>
<dbReference type="InterPro" id="IPR015856">
    <property type="entry name" value="ABC_transpr_CbiO/EcfA_su"/>
</dbReference>
<dbReference type="CDD" id="cd03225">
    <property type="entry name" value="ABC_cobalt_CbiO_domain1"/>
    <property type="match status" value="2"/>
</dbReference>
<feature type="transmembrane region" description="Helical" evidence="9">
    <location>
        <begin position="872"/>
        <end position="898"/>
    </location>
</feature>
<dbReference type="InterPro" id="IPR017871">
    <property type="entry name" value="ABC_transporter-like_CS"/>
</dbReference>
<dbReference type="Pfam" id="PF00005">
    <property type="entry name" value="ABC_tran"/>
    <property type="match status" value="2"/>
</dbReference>
<feature type="domain" description="ABC transporter" evidence="10">
    <location>
        <begin position="391"/>
        <end position="631"/>
    </location>
</feature>
<name>A0ABS6WCC0_9BIFI</name>
<feature type="transmembrane region" description="Helical" evidence="9">
    <location>
        <begin position="682"/>
        <end position="700"/>
    </location>
</feature>
<keyword evidence="12" id="KW-1185">Reference proteome</keyword>
<evidence type="ECO:0000256" key="5">
    <source>
        <dbReference type="ARBA" id="ARBA00022840"/>
    </source>
</evidence>
<feature type="domain" description="ABC transporter" evidence="10">
    <location>
        <begin position="78"/>
        <end position="330"/>
    </location>
</feature>
<comment type="caution">
    <text evidence="11">The sequence shown here is derived from an EMBL/GenBank/DDBJ whole genome shotgun (WGS) entry which is preliminary data.</text>
</comment>
<evidence type="ECO:0000256" key="9">
    <source>
        <dbReference type="SAM" id="Phobius"/>
    </source>
</evidence>
<organism evidence="11 12">
    <name type="scientific">Bifidobacterium miconis</name>
    <dbReference type="NCBI Taxonomy" id="2834435"/>
    <lineage>
        <taxon>Bacteria</taxon>
        <taxon>Bacillati</taxon>
        <taxon>Actinomycetota</taxon>
        <taxon>Actinomycetes</taxon>
        <taxon>Bifidobacteriales</taxon>
        <taxon>Bifidobacteriaceae</taxon>
        <taxon>Bifidobacterium</taxon>
    </lineage>
</organism>
<dbReference type="InterPro" id="IPR003593">
    <property type="entry name" value="AAA+_ATPase"/>
</dbReference>
<protein>
    <submittedName>
        <fullName evidence="11">ATP-binding cassette domain-containing protein</fullName>
    </submittedName>
</protein>
<feature type="compositionally biased region" description="Basic and acidic residues" evidence="8">
    <location>
        <begin position="1"/>
        <end position="21"/>
    </location>
</feature>
<dbReference type="InterPro" id="IPR003339">
    <property type="entry name" value="ABC/ECF_trnsptr_transmembrane"/>
</dbReference>
<feature type="transmembrane region" description="Helical" evidence="9">
    <location>
        <begin position="746"/>
        <end position="768"/>
    </location>
</feature>
<keyword evidence="3 9" id="KW-0812">Transmembrane</keyword>
<feature type="region of interest" description="Disordered" evidence="8">
    <location>
        <begin position="1"/>
        <end position="63"/>
    </location>
</feature>
<dbReference type="PROSITE" id="PS50893">
    <property type="entry name" value="ABC_TRANSPORTER_2"/>
    <property type="match status" value="2"/>
</dbReference>
<evidence type="ECO:0000313" key="12">
    <source>
        <dbReference type="Proteomes" id="UP000700815"/>
    </source>
</evidence>
<dbReference type="InterPro" id="IPR050095">
    <property type="entry name" value="ECF_ABC_transporter_ATP-bd"/>
</dbReference>
<evidence type="ECO:0000256" key="3">
    <source>
        <dbReference type="ARBA" id="ARBA00022692"/>
    </source>
</evidence>
<reference evidence="11 12" key="1">
    <citation type="submission" date="2021-05" db="EMBL/GenBank/DDBJ databases">
        <title>Phylogenetic classification of ten novel species belonging to the genus Bifidobacterium comprising B. colchicus sp. nov., B. abeli sp. nov., B. bicoloris sp. nov., B. guerezis sp. nov., B. rosaliae sp. nov., B. santillanensis sp. nov., B. argentati sp. nov., B. amazzoni sp. nov., B. pluviali sp. nov., and B. pinnaculum sp. nov.</title>
        <authorList>
            <person name="Lugli G.A."/>
            <person name="Ruiz Garcia L."/>
            <person name="Margolles A."/>
            <person name="Ventura M."/>
        </authorList>
    </citation>
    <scope>NUCLEOTIDE SEQUENCE [LARGE SCALE GENOMIC DNA]</scope>
    <source>
        <strain evidence="11 12">82T10</strain>
    </source>
</reference>
<dbReference type="PANTHER" id="PTHR43553">
    <property type="entry name" value="HEAVY METAL TRANSPORTER"/>
    <property type="match status" value="1"/>
</dbReference>
<keyword evidence="2" id="KW-0813">Transport</keyword>
<evidence type="ECO:0000256" key="7">
    <source>
        <dbReference type="ARBA" id="ARBA00023136"/>
    </source>
</evidence>
<dbReference type="CDD" id="cd16914">
    <property type="entry name" value="EcfT"/>
    <property type="match status" value="1"/>
</dbReference>
<dbReference type="Proteomes" id="UP000700815">
    <property type="component" value="Unassembled WGS sequence"/>
</dbReference>
<dbReference type="EMBL" id="JAHBBH010000003">
    <property type="protein sequence ID" value="MBW3091693.1"/>
    <property type="molecule type" value="Genomic_DNA"/>
</dbReference>
<keyword evidence="6 9" id="KW-1133">Transmembrane helix</keyword>
<proteinExistence type="predicted"/>
<comment type="subcellular location">
    <subcellularLocation>
        <location evidence="1">Membrane</location>
        <topology evidence="1">Multi-pass membrane protein</topology>
    </subcellularLocation>
</comment>
<evidence type="ECO:0000256" key="6">
    <source>
        <dbReference type="ARBA" id="ARBA00022989"/>
    </source>
</evidence>
<feature type="transmembrane region" description="Helical" evidence="9">
    <location>
        <begin position="707"/>
        <end position="726"/>
    </location>
</feature>
<keyword evidence="7 9" id="KW-0472">Membrane</keyword>
<dbReference type="SMART" id="SM00382">
    <property type="entry name" value="AAA"/>
    <property type="match status" value="2"/>
</dbReference>
<keyword evidence="4" id="KW-0547">Nucleotide-binding</keyword>
<evidence type="ECO:0000256" key="1">
    <source>
        <dbReference type="ARBA" id="ARBA00004141"/>
    </source>
</evidence>
<evidence type="ECO:0000313" key="11">
    <source>
        <dbReference type="EMBL" id="MBW3091693.1"/>
    </source>
</evidence>
<evidence type="ECO:0000256" key="8">
    <source>
        <dbReference type="SAM" id="MobiDB-lite"/>
    </source>
</evidence>
<dbReference type="PROSITE" id="PS00211">
    <property type="entry name" value="ABC_TRANSPORTER_1"/>
    <property type="match status" value="2"/>
</dbReference>
<accession>A0ABS6WCC0</accession>